<dbReference type="Pfam" id="PF00175">
    <property type="entry name" value="NAD_binding_1"/>
    <property type="match status" value="1"/>
</dbReference>
<protein>
    <submittedName>
        <fullName evidence="10">Putative ferric reductase</fullName>
    </submittedName>
</protein>
<keyword evidence="11" id="KW-1185">Reference proteome</keyword>
<feature type="domain" description="Oxidoreductase FAD/NAD(P)-binding" evidence="9">
    <location>
        <begin position="24"/>
        <end position="123"/>
    </location>
</feature>
<keyword evidence="8" id="KW-0411">Iron-sulfur</keyword>
<reference evidence="10 11" key="1">
    <citation type="submission" date="2020-07" db="EMBL/GenBank/DDBJ databases">
        <title>Sequencing the genomes of 1000 actinobacteria strains.</title>
        <authorList>
            <person name="Klenk H.-P."/>
        </authorList>
    </citation>
    <scope>NUCLEOTIDE SEQUENCE [LARGE SCALE GENOMIC DNA]</scope>
    <source>
        <strain evidence="10 11">DSM 21350</strain>
    </source>
</reference>
<dbReference type="Proteomes" id="UP000535511">
    <property type="component" value="Unassembled WGS sequence"/>
</dbReference>
<sequence length="144" mass="16294">MPAVLSGPHGRFVHGKGTDRQVWIAGGVGVTPFLSWLRSLDEQPPPDRVDFFYSVSQESDGEVPYLAEMRAILERHPEVDLHVVRSAVDGRLTARRVLERSGADPRHLSIFMCGPEPMVRDLQQGFRADGVSALRIHREHFDWR</sequence>
<dbReference type="EMBL" id="JACCBG010000001">
    <property type="protein sequence ID" value="NYD42660.1"/>
    <property type="molecule type" value="Genomic_DNA"/>
</dbReference>
<dbReference type="Gene3D" id="3.40.50.80">
    <property type="entry name" value="Nucleotide-binding domain of ferredoxin-NADP reductase (FNR) module"/>
    <property type="match status" value="1"/>
</dbReference>
<evidence type="ECO:0000256" key="3">
    <source>
        <dbReference type="ARBA" id="ARBA00022714"/>
    </source>
</evidence>
<name>A0A7Y9E7N4_9ACTN</name>
<dbReference type="PANTHER" id="PTHR47354">
    <property type="entry name" value="NADH OXIDOREDUCTASE HCR"/>
    <property type="match status" value="1"/>
</dbReference>
<evidence type="ECO:0000256" key="7">
    <source>
        <dbReference type="ARBA" id="ARBA00023004"/>
    </source>
</evidence>
<dbReference type="GO" id="GO:0046872">
    <property type="term" value="F:metal ion binding"/>
    <property type="evidence" value="ECO:0007669"/>
    <property type="project" value="UniProtKB-KW"/>
</dbReference>
<dbReference type="PRINTS" id="PR00410">
    <property type="entry name" value="PHEHYDRXLASE"/>
</dbReference>
<dbReference type="GO" id="GO:0016491">
    <property type="term" value="F:oxidoreductase activity"/>
    <property type="evidence" value="ECO:0007669"/>
    <property type="project" value="UniProtKB-KW"/>
</dbReference>
<evidence type="ECO:0000256" key="2">
    <source>
        <dbReference type="ARBA" id="ARBA00022630"/>
    </source>
</evidence>
<evidence type="ECO:0000313" key="11">
    <source>
        <dbReference type="Proteomes" id="UP000535511"/>
    </source>
</evidence>
<proteinExistence type="predicted"/>
<keyword evidence="7" id="KW-0408">Iron</keyword>
<dbReference type="InterPro" id="IPR039261">
    <property type="entry name" value="FNR_nucleotide-bd"/>
</dbReference>
<dbReference type="InterPro" id="IPR050415">
    <property type="entry name" value="MRET"/>
</dbReference>
<dbReference type="SUPFAM" id="SSF52343">
    <property type="entry name" value="Ferredoxin reductase-like, C-terminal NADP-linked domain"/>
    <property type="match status" value="1"/>
</dbReference>
<dbReference type="InterPro" id="IPR001433">
    <property type="entry name" value="OxRdtase_FAD/NAD-bd"/>
</dbReference>
<dbReference type="AlphaFoldDB" id="A0A7Y9E7N4"/>
<keyword evidence="4" id="KW-0479">Metal-binding</keyword>
<evidence type="ECO:0000256" key="4">
    <source>
        <dbReference type="ARBA" id="ARBA00022723"/>
    </source>
</evidence>
<keyword evidence="3" id="KW-0001">2Fe-2S</keyword>
<dbReference type="PANTHER" id="PTHR47354:SF8">
    <property type="entry name" value="1,2-PHENYLACETYL-COA EPOXIDASE, SUBUNIT E"/>
    <property type="match status" value="1"/>
</dbReference>
<evidence type="ECO:0000256" key="1">
    <source>
        <dbReference type="ARBA" id="ARBA00001974"/>
    </source>
</evidence>
<comment type="caution">
    <text evidence="10">The sequence shown here is derived from an EMBL/GenBank/DDBJ whole genome shotgun (WGS) entry which is preliminary data.</text>
</comment>
<keyword evidence="6" id="KW-0560">Oxidoreductase</keyword>
<evidence type="ECO:0000313" key="10">
    <source>
        <dbReference type="EMBL" id="NYD42660.1"/>
    </source>
</evidence>
<gene>
    <name evidence="10" type="ORF">BJZ21_002743</name>
</gene>
<evidence type="ECO:0000259" key="9">
    <source>
        <dbReference type="Pfam" id="PF00175"/>
    </source>
</evidence>
<dbReference type="GO" id="GO:0051537">
    <property type="term" value="F:2 iron, 2 sulfur cluster binding"/>
    <property type="evidence" value="ECO:0007669"/>
    <property type="project" value="UniProtKB-KW"/>
</dbReference>
<evidence type="ECO:0000256" key="6">
    <source>
        <dbReference type="ARBA" id="ARBA00023002"/>
    </source>
</evidence>
<keyword evidence="2" id="KW-0285">Flavoprotein</keyword>
<keyword evidence="5" id="KW-0274">FAD</keyword>
<organism evidence="10 11">
    <name type="scientific">Nocardioides panaciterrulae</name>
    <dbReference type="NCBI Taxonomy" id="661492"/>
    <lineage>
        <taxon>Bacteria</taxon>
        <taxon>Bacillati</taxon>
        <taxon>Actinomycetota</taxon>
        <taxon>Actinomycetes</taxon>
        <taxon>Propionibacteriales</taxon>
        <taxon>Nocardioidaceae</taxon>
        <taxon>Nocardioides</taxon>
    </lineage>
</organism>
<evidence type="ECO:0000256" key="5">
    <source>
        <dbReference type="ARBA" id="ARBA00022827"/>
    </source>
</evidence>
<accession>A0A7Y9E7N4</accession>
<evidence type="ECO:0000256" key="8">
    <source>
        <dbReference type="ARBA" id="ARBA00023014"/>
    </source>
</evidence>
<comment type="cofactor">
    <cofactor evidence="1">
        <name>FAD</name>
        <dbReference type="ChEBI" id="CHEBI:57692"/>
    </cofactor>
</comment>
<dbReference type="RefSeq" id="WP_179664270.1">
    <property type="nucleotide sequence ID" value="NZ_JACCBG010000001.1"/>
</dbReference>
<dbReference type="GO" id="GO:0050660">
    <property type="term" value="F:flavin adenine dinucleotide binding"/>
    <property type="evidence" value="ECO:0007669"/>
    <property type="project" value="TreeGrafter"/>
</dbReference>